<feature type="compositionally biased region" description="Basic and acidic residues" evidence="1">
    <location>
        <begin position="68"/>
        <end position="82"/>
    </location>
</feature>
<evidence type="ECO:0000256" key="1">
    <source>
        <dbReference type="SAM" id="MobiDB-lite"/>
    </source>
</evidence>
<feature type="compositionally biased region" description="Low complexity" evidence="1">
    <location>
        <begin position="30"/>
        <end position="40"/>
    </location>
</feature>
<organism evidence="2 3">
    <name type="scientific">Wickerhamomyces pijperi</name>
    <name type="common">Yeast</name>
    <name type="synonym">Pichia pijperi</name>
    <dbReference type="NCBI Taxonomy" id="599730"/>
    <lineage>
        <taxon>Eukaryota</taxon>
        <taxon>Fungi</taxon>
        <taxon>Dikarya</taxon>
        <taxon>Ascomycota</taxon>
        <taxon>Saccharomycotina</taxon>
        <taxon>Saccharomycetes</taxon>
        <taxon>Phaffomycetales</taxon>
        <taxon>Wickerhamomycetaceae</taxon>
        <taxon>Wickerhamomyces</taxon>
    </lineage>
</organism>
<reference evidence="2" key="2">
    <citation type="submission" date="2021-01" db="EMBL/GenBank/DDBJ databases">
        <authorList>
            <person name="Schikora-Tamarit M.A."/>
        </authorList>
    </citation>
    <scope>NUCLEOTIDE SEQUENCE</scope>
    <source>
        <strain evidence="2">CBS2887</strain>
    </source>
</reference>
<dbReference type="Proteomes" id="UP000774326">
    <property type="component" value="Unassembled WGS sequence"/>
</dbReference>
<dbReference type="EMBL" id="JAEUBG010003278">
    <property type="protein sequence ID" value="KAH3683025.1"/>
    <property type="molecule type" value="Genomic_DNA"/>
</dbReference>
<comment type="caution">
    <text evidence="2">The sequence shown here is derived from an EMBL/GenBank/DDBJ whole genome shotgun (WGS) entry which is preliminary data.</text>
</comment>
<dbReference type="AlphaFoldDB" id="A0A9P8Q4K0"/>
<evidence type="ECO:0000313" key="2">
    <source>
        <dbReference type="EMBL" id="KAH3683025.1"/>
    </source>
</evidence>
<protein>
    <submittedName>
        <fullName evidence="2">Uncharacterized protein</fullName>
    </submittedName>
</protein>
<evidence type="ECO:0000313" key="3">
    <source>
        <dbReference type="Proteomes" id="UP000774326"/>
    </source>
</evidence>
<accession>A0A9P8Q4K0</accession>
<gene>
    <name evidence="2" type="ORF">WICPIJ_005994</name>
</gene>
<sequence>MNSFNLSDLSSMEPNPGTLATNTSHPLDLSSSSIPYQYSSETDPFCESSKDTKSSGLTSPLIRRKIRSKDGKTMIRSNPERP</sequence>
<proteinExistence type="predicted"/>
<keyword evidence="3" id="KW-1185">Reference proteome</keyword>
<reference evidence="2" key="1">
    <citation type="journal article" date="2021" name="Open Biol.">
        <title>Shared evolutionary footprints suggest mitochondrial oxidative damage underlies multiple complex I losses in fungi.</title>
        <authorList>
            <person name="Schikora-Tamarit M.A."/>
            <person name="Marcet-Houben M."/>
            <person name="Nosek J."/>
            <person name="Gabaldon T."/>
        </authorList>
    </citation>
    <scope>NUCLEOTIDE SEQUENCE</scope>
    <source>
        <strain evidence="2">CBS2887</strain>
    </source>
</reference>
<name>A0A9P8Q4K0_WICPI</name>
<feature type="region of interest" description="Disordered" evidence="1">
    <location>
        <begin position="1"/>
        <end position="82"/>
    </location>
</feature>
<feature type="compositionally biased region" description="Polar residues" evidence="1">
    <location>
        <begin position="1"/>
        <end position="25"/>
    </location>
</feature>